<accession>A0ABQ3MU54</accession>
<feature type="compositionally biased region" description="Low complexity" evidence="1">
    <location>
        <begin position="27"/>
        <end position="42"/>
    </location>
</feature>
<evidence type="ECO:0008006" key="5">
    <source>
        <dbReference type="Google" id="ProtNLM"/>
    </source>
</evidence>
<dbReference type="InterPro" id="IPR024520">
    <property type="entry name" value="DUF3558"/>
</dbReference>
<protein>
    <recommendedName>
        <fullName evidence="5">DUF3558 domain-containing protein</fullName>
    </recommendedName>
</protein>
<sequence length="199" mass="19938">MRIRSIVVGTAALALLAGCGTGGGTAGTPTTASQPTSTSGGAPRIDNPLDVKAFTADPCKTVTAAQVEGFGLPGTSGRVSTTAAGEGCVWLGASTPAKMAPGVAFLHESANLGTILPNEDVTYKVFEPQPAIQGYPAYVALIADQRNDGGCDVLVGVSDERAMLVSFSSFAGSPKFADPCAAVTEFANLAVTTIKAGAK</sequence>
<organism evidence="3 4">
    <name type="scientific">Lentzea cavernae</name>
    <dbReference type="NCBI Taxonomy" id="2020703"/>
    <lineage>
        <taxon>Bacteria</taxon>
        <taxon>Bacillati</taxon>
        <taxon>Actinomycetota</taxon>
        <taxon>Actinomycetes</taxon>
        <taxon>Pseudonocardiales</taxon>
        <taxon>Pseudonocardiaceae</taxon>
        <taxon>Lentzea</taxon>
    </lineage>
</organism>
<dbReference type="EMBL" id="BNAR01000029">
    <property type="protein sequence ID" value="GHH62797.1"/>
    <property type="molecule type" value="Genomic_DNA"/>
</dbReference>
<name>A0ABQ3MU54_9PSEU</name>
<gene>
    <name evidence="3" type="ORF">GCM10017774_91160</name>
</gene>
<evidence type="ECO:0000313" key="4">
    <source>
        <dbReference type="Proteomes" id="UP000605568"/>
    </source>
</evidence>
<feature type="chain" id="PRO_5046377599" description="DUF3558 domain-containing protein" evidence="2">
    <location>
        <begin position="27"/>
        <end position="199"/>
    </location>
</feature>
<evidence type="ECO:0000313" key="3">
    <source>
        <dbReference type="EMBL" id="GHH62797.1"/>
    </source>
</evidence>
<dbReference type="Proteomes" id="UP000605568">
    <property type="component" value="Unassembled WGS sequence"/>
</dbReference>
<feature type="signal peptide" evidence="2">
    <location>
        <begin position="1"/>
        <end position="26"/>
    </location>
</feature>
<proteinExistence type="predicted"/>
<comment type="caution">
    <text evidence="3">The sequence shown here is derived from an EMBL/GenBank/DDBJ whole genome shotgun (WGS) entry which is preliminary data.</text>
</comment>
<keyword evidence="2" id="KW-0732">Signal</keyword>
<dbReference type="Pfam" id="PF12079">
    <property type="entry name" value="DUF3558"/>
    <property type="match status" value="1"/>
</dbReference>
<feature type="region of interest" description="Disordered" evidence="1">
    <location>
        <begin position="24"/>
        <end position="47"/>
    </location>
</feature>
<evidence type="ECO:0000256" key="2">
    <source>
        <dbReference type="SAM" id="SignalP"/>
    </source>
</evidence>
<dbReference type="PROSITE" id="PS51257">
    <property type="entry name" value="PROKAR_LIPOPROTEIN"/>
    <property type="match status" value="1"/>
</dbReference>
<reference evidence="4" key="1">
    <citation type="journal article" date="2019" name="Int. J. Syst. Evol. Microbiol.">
        <title>The Global Catalogue of Microorganisms (GCM) 10K type strain sequencing project: providing services to taxonomists for standard genome sequencing and annotation.</title>
        <authorList>
            <consortium name="The Broad Institute Genomics Platform"/>
            <consortium name="The Broad Institute Genome Sequencing Center for Infectious Disease"/>
            <person name="Wu L."/>
            <person name="Ma J."/>
        </authorList>
    </citation>
    <scope>NUCLEOTIDE SEQUENCE [LARGE SCALE GENOMIC DNA]</scope>
    <source>
        <strain evidence="4">CGMCC 4.7367</strain>
    </source>
</reference>
<keyword evidence="4" id="KW-1185">Reference proteome</keyword>
<evidence type="ECO:0000256" key="1">
    <source>
        <dbReference type="SAM" id="MobiDB-lite"/>
    </source>
</evidence>
<dbReference type="RefSeq" id="WP_191305667.1">
    <property type="nucleotide sequence ID" value="NZ_BNAR01000029.1"/>
</dbReference>